<protein>
    <submittedName>
        <fullName evidence="2">Uncharacterized protein</fullName>
    </submittedName>
</protein>
<dbReference type="EMBL" id="JADYXP020000012">
    <property type="protein sequence ID" value="KAL0112277.1"/>
    <property type="molecule type" value="Genomic_DNA"/>
</dbReference>
<proteinExistence type="predicted"/>
<organism evidence="2 3">
    <name type="scientific">Cardiocondyla obscurior</name>
    <dbReference type="NCBI Taxonomy" id="286306"/>
    <lineage>
        <taxon>Eukaryota</taxon>
        <taxon>Metazoa</taxon>
        <taxon>Ecdysozoa</taxon>
        <taxon>Arthropoda</taxon>
        <taxon>Hexapoda</taxon>
        <taxon>Insecta</taxon>
        <taxon>Pterygota</taxon>
        <taxon>Neoptera</taxon>
        <taxon>Endopterygota</taxon>
        <taxon>Hymenoptera</taxon>
        <taxon>Apocrita</taxon>
        <taxon>Aculeata</taxon>
        <taxon>Formicoidea</taxon>
        <taxon>Formicidae</taxon>
        <taxon>Myrmicinae</taxon>
        <taxon>Cardiocondyla</taxon>
    </lineage>
</organism>
<evidence type="ECO:0000313" key="3">
    <source>
        <dbReference type="Proteomes" id="UP001430953"/>
    </source>
</evidence>
<keyword evidence="3" id="KW-1185">Reference proteome</keyword>
<comment type="caution">
    <text evidence="2">The sequence shown here is derived from an EMBL/GenBank/DDBJ whole genome shotgun (WGS) entry which is preliminary data.</text>
</comment>
<dbReference type="AlphaFoldDB" id="A0AAW2F9V8"/>
<evidence type="ECO:0000313" key="2">
    <source>
        <dbReference type="EMBL" id="KAL0112277.1"/>
    </source>
</evidence>
<name>A0AAW2F9V8_9HYME</name>
<gene>
    <name evidence="2" type="ORF">PUN28_011966</name>
</gene>
<reference evidence="2 3" key="1">
    <citation type="submission" date="2023-03" db="EMBL/GenBank/DDBJ databases">
        <title>High recombination rates correlate with genetic variation in Cardiocondyla obscurior ants.</title>
        <authorList>
            <person name="Errbii M."/>
        </authorList>
    </citation>
    <scope>NUCLEOTIDE SEQUENCE [LARGE SCALE GENOMIC DNA]</scope>
    <source>
        <strain evidence="2">Alpha-2009</strain>
        <tissue evidence="2">Whole body</tissue>
    </source>
</reference>
<feature type="region of interest" description="Disordered" evidence="1">
    <location>
        <begin position="121"/>
        <end position="174"/>
    </location>
</feature>
<accession>A0AAW2F9V8</accession>
<sequence length="174" mass="19779">MRVINGMYGARCVFHQFIEFCLSHRRSMQLHTTPPTVSACIRFPSSSFSLSQETKGGGGRRRRERRNIRVGQIESTPRLTYMYAGEGGSDEVEDEEVVGLVERRHGVREFAVERAGRKKTVEKTEENTRAVEGARCRRARSGERRRTDSPPRRVAAFASSRGQRSSTFAPECPW</sequence>
<dbReference type="Proteomes" id="UP001430953">
    <property type="component" value="Unassembled WGS sequence"/>
</dbReference>
<feature type="compositionally biased region" description="Basic and acidic residues" evidence="1">
    <location>
        <begin position="121"/>
        <end position="151"/>
    </location>
</feature>
<evidence type="ECO:0000256" key="1">
    <source>
        <dbReference type="SAM" id="MobiDB-lite"/>
    </source>
</evidence>